<evidence type="ECO:0000259" key="2">
    <source>
        <dbReference type="Pfam" id="PF01965"/>
    </source>
</evidence>
<dbReference type="InterPro" id="IPR029062">
    <property type="entry name" value="Class_I_gatase-like"/>
</dbReference>
<gene>
    <name evidence="4" type="ORF">BECKFM1743A_GA0114220_102406</name>
    <name evidence="5" type="ORF">BECKFM1743B_GA0114221_103414</name>
    <name evidence="3" type="ORF">BECKFM1743C_GA0114222_102324</name>
</gene>
<dbReference type="PANTHER" id="PTHR42733">
    <property type="entry name" value="DJ-1 PROTEIN"/>
    <property type="match status" value="1"/>
</dbReference>
<dbReference type="SUPFAM" id="SSF52317">
    <property type="entry name" value="Class I glutamine amidotransferase-like"/>
    <property type="match status" value="1"/>
</dbReference>
<dbReference type="PROSITE" id="PS51276">
    <property type="entry name" value="PEPTIDASE_C56_PFPI"/>
    <property type="match status" value="1"/>
</dbReference>
<dbReference type="EMBL" id="CAADFL010000341">
    <property type="protein sequence ID" value="VFK14822.1"/>
    <property type="molecule type" value="Genomic_DNA"/>
</dbReference>
<dbReference type="NCBIfam" id="TIGR01382">
    <property type="entry name" value="PfpI"/>
    <property type="match status" value="1"/>
</dbReference>
<dbReference type="Gene3D" id="3.40.50.880">
    <property type="match status" value="1"/>
</dbReference>
<evidence type="ECO:0000313" key="3">
    <source>
        <dbReference type="EMBL" id="VFJ58692.1"/>
    </source>
</evidence>
<dbReference type="AlphaFoldDB" id="A0A450WCP7"/>
<feature type="domain" description="DJ-1/PfpI" evidence="2">
    <location>
        <begin position="4"/>
        <end position="183"/>
    </location>
</feature>
<dbReference type="InterPro" id="IPR002818">
    <property type="entry name" value="DJ-1/PfpI"/>
</dbReference>
<dbReference type="GO" id="GO:0008233">
    <property type="term" value="F:peptidase activity"/>
    <property type="evidence" value="ECO:0007669"/>
    <property type="project" value="UniProtKB-KW"/>
</dbReference>
<dbReference type="CDD" id="cd03169">
    <property type="entry name" value="GATase1_PfpI_1"/>
    <property type="match status" value="1"/>
</dbReference>
<dbReference type="GO" id="GO:0006508">
    <property type="term" value="P:proteolysis"/>
    <property type="evidence" value="ECO:0007669"/>
    <property type="project" value="UniProtKB-KW"/>
</dbReference>
<dbReference type="InterPro" id="IPR006286">
    <property type="entry name" value="C56_PfpI-like"/>
</dbReference>
<name>A0A450WCP7_9GAMM</name>
<dbReference type="EMBL" id="CAADEZ010000240">
    <property type="protein sequence ID" value="VFJ59565.1"/>
    <property type="molecule type" value="Genomic_DNA"/>
</dbReference>
<reference evidence="5" key="1">
    <citation type="submission" date="2019-02" db="EMBL/GenBank/DDBJ databases">
        <authorList>
            <person name="Gruber-Vodicka R. H."/>
            <person name="Seah K. B. B."/>
        </authorList>
    </citation>
    <scope>NUCLEOTIDE SEQUENCE</scope>
    <source>
        <strain evidence="4">BECK_BZ163</strain>
        <strain evidence="5">BECK_BZ164</strain>
        <strain evidence="3">BECK_BZ165</strain>
    </source>
</reference>
<keyword evidence="5" id="KW-0378">Hydrolase</keyword>
<evidence type="ECO:0000313" key="4">
    <source>
        <dbReference type="EMBL" id="VFJ59565.1"/>
    </source>
</evidence>
<protein>
    <submittedName>
        <fullName evidence="5">Protease I</fullName>
    </submittedName>
</protein>
<dbReference type="EMBL" id="CAADFA010000232">
    <property type="protein sequence ID" value="VFJ58692.1"/>
    <property type="molecule type" value="Genomic_DNA"/>
</dbReference>
<dbReference type="Pfam" id="PF01965">
    <property type="entry name" value="DJ-1_PfpI"/>
    <property type="match status" value="1"/>
</dbReference>
<comment type="similarity">
    <text evidence="1">Belongs to the peptidase C56 family.</text>
</comment>
<evidence type="ECO:0000313" key="5">
    <source>
        <dbReference type="EMBL" id="VFK14822.1"/>
    </source>
</evidence>
<sequence>MSAKNILMLVGDYGEDYEVMVPFQTLLAVGHNVHAVCPDKKAGDTVRTAVHDFEGDQTYSEKPGHNFSLNATFDDIDETGYDALVIPGGRAPEYLRLNPRVLDIVRHFFAADKPVAAICHGAQILAGAGVLEGRSCSAYPAVGPDVGLAKGTFMDIPVDRAHVDGKLVTAPAWPANPEWLGKFLGVLGTRIEP</sequence>
<accession>A0A450WCP7</accession>
<keyword evidence="5" id="KW-0645">Protease</keyword>
<organism evidence="5">
    <name type="scientific">Candidatus Kentrum sp. FM</name>
    <dbReference type="NCBI Taxonomy" id="2126340"/>
    <lineage>
        <taxon>Bacteria</taxon>
        <taxon>Pseudomonadati</taxon>
        <taxon>Pseudomonadota</taxon>
        <taxon>Gammaproteobacteria</taxon>
        <taxon>Candidatus Kentrum</taxon>
    </lineage>
</organism>
<dbReference type="PANTHER" id="PTHR42733:SF2">
    <property type="entry name" value="DJ-1_THIJ_PFPI FAMILY PROTEIN"/>
    <property type="match status" value="1"/>
</dbReference>
<evidence type="ECO:0000256" key="1">
    <source>
        <dbReference type="ARBA" id="ARBA00008542"/>
    </source>
</evidence>
<proteinExistence type="inferred from homology"/>